<dbReference type="PANTHER" id="PTHR10256:SF0">
    <property type="entry name" value="INACTIVE SELENIDE, WATER DIKINASE-LIKE PROTEIN-RELATED"/>
    <property type="match status" value="1"/>
</dbReference>
<dbReference type="Pfam" id="PF00586">
    <property type="entry name" value="AIRS"/>
    <property type="match status" value="1"/>
</dbReference>
<keyword evidence="6 9" id="KW-0067">ATP-binding</keyword>
<feature type="binding site" description="in other chain" evidence="9">
    <location>
        <position position="28"/>
    </location>
    <ligand>
        <name>ATP</name>
        <dbReference type="ChEBI" id="CHEBI:30616"/>
        <note>ligand shared between dimeric partners</note>
    </ligand>
</feature>
<evidence type="ECO:0000256" key="1">
    <source>
        <dbReference type="ARBA" id="ARBA00008026"/>
    </source>
</evidence>
<feature type="binding site" description="in other chain" evidence="9">
    <location>
        <position position="98"/>
    </location>
    <ligand>
        <name>ATP</name>
        <dbReference type="ChEBI" id="CHEBI:30616"/>
        <note>ligand shared between dimeric partners</note>
    </ligand>
</feature>
<feature type="active site" evidence="9">
    <location>
        <position position="25"/>
    </location>
</feature>
<feature type="binding site" evidence="9">
    <location>
        <position position="98"/>
    </location>
    <ligand>
        <name>Mg(2+)</name>
        <dbReference type="ChEBI" id="CHEBI:18420"/>
    </ligand>
</feature>
<evidence type="ECO:0000256" key="2">
    <source>
        <dbReference type="ARBA" id="ARBA00022679"/>
    </source>
</evidence>
<dbReference type="Gene3D" id="3.30.1330.10">
    <property type="entry name" value="PurM-like, N-terminal domain"/>
    <property type="match status" value="1"/>
</dbReference>
<dbReference type="GO" id="GO:0000287">
    <property type="term" value="F:magnesium ion binding"/>
    <property type="evidence" value="ECO:0007669"/>
    <property type="project" value="UniProtKB-UniRule"/>
</dbReference>
<dbReference type="GO" id="GO:0004756">
    <property type="term" value="F:selenide, water dikinase activity"/>
    <property type="evidence" value="ECO:0007669"/>
    <property type="project" value="UniProtKB-UniRule"/>
</dbReference>
<feature type="binding site" description="in other chain" evidence="9">
    <location>
        <position position="75"/>
    </location>
    <ligand>
        <name>ATP</name>
        <dbReference type="ChEBI" id="CHEBI:30616"/>
        <note>ligand shared between dimeric partners</note>
    </ligand>
</feature>
<dbReference type="Pfam" id="PF02769">
    <property type="entry name" value="AIRS_C"/>
    <property type="match status" value="1"/>
</dbReference>
<protein>
    <recommendedName>
        <fullName evidence="9">Selenide, water dikinase</fullName>
        <ecNumber evidence="9">2.7.9.3</ecNumber>
    </recommendedName>
    <alternativeName>
        <fullName evidence="9">Selenium donor protein</fullName>
    </alternativeName>
    <alternativeName>
        <fullName evidence="9">Selenophosphate synthase</fullName>
    </alternativeName>
</protein>
<evidence type="ECO:0000256" key="4">
    <source>
        <dbReference type="ARBA" id="ARBA00022741"/>
    </source>
</evidence>
<feature type="site" description="Important for catalytic activity" evidence="9">
    <location>
        <position position="28"/>
    </location>
</feature>
<evidence type="ECO:0000256" key="5">
    <source>
        <dbReference type="ARBA" id="ARBA00022777"/>
    </source>
</evidence>
<comment type="similarity">
    <text evidence="1 9">Belongs to the selenophosphate synthase 1 family. Class I subfamily.</text>
</comment>
<feature type="binding site" evidence="9">
    <location>
        <position position="242"/>
    </location>
    <ligand>
        <name>Mg(2+)</name>
        <dbReference type="ChEBI" id="CHEBI:18420"/>
    </ligand>
</feature>
<feature type="domain" description="PurM-like C-terminal" evidence="11">
    <location>
        <begin position="176"/>
        <end position="362"/>
    </location>
</feature>
<reference evidence="12" key="1">
    <citation type="journal article" date="2014" name="Int. J. Syst. Evol. Microbiol.">
        <title>Complete genome sequence of Corynebacterium casei LMG S-19264T (=DSM 44701T), isolated from a smear-ripened cheese.</title>
        <authorList>
            <consortium name="US DOE Joint Genome Institute (JGI-PGF)"/>
            <person name="Walter F."/>
            <person name="Albersmeier A."/>
            <person name="Kalinowski J."/>
            <person name="Ruckert C."/>
        </authorList>
    </citation>
    <scope>NUCLEOTIDE SEQUENCE</scope>
    <source>
        <strain evidence="12">CGMCC 1.14988</strain>
    </source>
</reference>
<dbReference type="PANTHER" id="PTHR10256">
    <property type="entry name" value="SELENIDE, WATER DIKINASE"/>
    <property type="match status" value="1"/>
</dbReference>
<dbReference type="InterPro" id="IPR010918">
    <property type="entry name" value="PurM-like_C_dom"/>
</dbReference>
<dbReference type="GO" id="GO:0005737">
    <property type="term" value="C:cytoplasm"/>
    <property type="evidence" value="ECO:0007669"/>
    <property type="project" value="TreeGrafter"/>
</dbReference>
<comment type="caution">
    <text evidence="12">The sequence shown here is derived from an EMBL/GenBank/DDBJ whole genome shotgun (WGS) entry which is preliminary data.</text>
</comment>
<feature type="domain" description="PurM-like N-terminal" evidence="10">
    <location>
        <begin position="56"/>
        <end position="163"/>
    </location>
</feature>
<keyword evidence="13" id="KW-1185">Reference proteome</keyword>
<dbReference type="GO" id="GO:0005524">
    <property type="term" value="F:ATP binding"/>
    <property type="evidence" value="ECO:0007669"/>
    <property type="project" value="UniProtKB-UniRule"/>
</dbReference>
<feature type="binding site" evidence="9">
    <location>
        <begin position="146"/>
        <end position="148"/>
    </location>
    <ligand>
        <name>ATP</name>
        <dbReference type="ChEBI" id="CHEBI:30616"/>
        <note>ligand shared between dimeric partners</note>
    </ligand>
</feature>
<feature type="binding site" evidence="9">
    <location>
        <position position="58"/>
    </location>
    <ligand>
        <name>Mg(2+)</name>
        <dbReference type="ChEBI" id="CHEBI:18420"/>
    </ligand>
</feature>
<evidence type="ECO:0000256" key="9">
    <source>
        <dbReference type="HAMAP-Rule" id="MF_00625"/>
    </source>
</evidence>
<gene>
    <name evidence="9 12" type="primary">selD</name>
    <name evidence="12" type="ORF">GCM10011354_26900</name>
</gene>
<dbReference type="InterPro" id="IPR036921">
    <property type="entry name" value="PurM-like_N_sf"/>
</dbReference>
<keyword evidence="4 9" id="KW-0547">Nucleotide-binding</keyword>
<evidence type="ECO:0000256" key="6">
    <source>
        <dbReference type="ARBA" id="ARBA00022840"/>
    </source>
</evidence>
<name>A0A8J3ABV0_9ACTN</name>
<dbReference type="InterPro" id="IPR004536">
    <property type="entry name" value="SPS/SelD"/>
</dbReference>
<comment type="catalytic activity">
    <reaction evidence="9">
        <text>hydrogenselenide + ATP + H2O = selenophosphate + AMP + phosphate + 2 H(+)</text>
        <dbReference type="Rhea" id="RHEA:18737"/>
        <dbReference type="ChEBI" id="CHEBI:15377"/>
        <dbReference type="ChEBI" id="CHEBI:15378"/>
        <dbReference type="ChEBI" id="CHEBI:16144"/>
        <dbReference type="ChEBI" id="CHEBI:29317"/>
        <dbReference type="ChEBI" id="CHEBI:30616"/>
        <dbReference type="ChEBI" id="CHEBI:43474"/>
        <dbReference type="ChEBI" id="CHEBI:456215"/>
        <dbReference type="EC" id="2.7.9.3"/>
    </reaction>
</comment>
<evidence type="ECO:0000256" key="7">
    <source>
        <dbReference type="ARBA" id="ARBA00022842"/>
    </source>
</evidence>
<proteinExistence type="inferred from homology"/>
<dbReference type="InterPro" id="IPR023061">
    <property type="entry name" value="SelD_I"/>
</dbReference>
<evidence type="ECO:0000256" key="8">
    <source>
        <dbReference type="ARBA" id="ARBA00023266"/>
    </source>
</evidence>
<dbReference type="GO" id="GO:0016260">
    <property type="term" value="P:selenocysteine biosynthetic process"/>
    <property type="evidence" value="ECO:0007669"/>
    <property type="project" value="InterPro"/>
</dbReference>
<dbReference type="InterPro" id="IPR016188">
    <property type="entry name" value="PurM-like_N"/>
</dbReference>
<dbReference type="NCBIfam" id="NF002098">
    <property type="entry name" value="PRK00943.1"/>
    <property type="match status" value="1"/>
</dbReference>
<keyword evidence="7 9" id="KW-0460">Magnesium</keyword>
<organism evidence="12 13">
    <name type="scientific">Egicoccus halophilus</name>
    <dbReference type="NCBI Taxonomy" id="1670830"/>
    <lineage>
        <taxon>Bacteria</taxon>
        <taxon>Bacillati</taxon>
        <taxon>Actinomycetota</taxon>
        <taxon>Nitriliruptoria</taxon>
        <taxon>Egicoccales</taxon>
        <taxon>Egicoccaceae</taxon>
        <taxon>Egicoccus</taxon>
    </lineage>
</organism>
<accession>A0A8J3ABV0</accession>
<evidence type="ECO:0000313" key="12">
    <source>
        <dbReference type="EMBL" id="GGI08002.1"/>
    </source>
</evidence>
<dbReference type="PIRSF" id="PIRSF036407">
    <property type="entry name" value="Selenphspht_syn"/>
    <property type="match status" value="1"/>
</dbReference>
<comment type="function">
    <text evidence="9">Synthesizes selenophosphate from selenide and ATP.</text>
</comment>
<dbReference type="Proteomes" id="UP000650511">
    <property type="component" value="Unassembled WGS sequence"/>
</dbReference>
<dbReference type="AlphaFoldDB" id="A0A8J3ABV0"/>
<keyword evidence="5 9" id="KW-0418">Kinase</keyword>
<evidence type="ECO:0000259" key="11">
    <source>
        <dbReference type="Pfam" id="PF02769"/>
    </source>
</evidence>
<dbReference type="OrthoDB" id="9767928at2"/>
<evidence type="ECO:0000256" key="3">
    <source>
        <dbReference type="ARBA" id="ARBA00022723"/>
    </source>
</evidence>
<reference evidence="12" key="2">
    <citation type="submission" date="2020-09" db="EMBL/GenBank/DDBJ databases">
        <authorList>
            <person name="Sun Q."/>
            <person name="Zhou Y."/>
        </authorList>
    </citation>
    <scope>NUCLEOTIDE SEQUENCE</scope>
    <source>
        <strain evidence="12">CGMCC 1.14988</strain>
    </source>
</reference>
<dbReference type="SUPFAM" id="SSF56042">
    <property type="entry name" value="PurM C-terminal domain-like"/>
    <property type="match status" value="1"/>
</dbReference>
<evidence type="ECO:0000259" key="10">
    <source>
        <dbReference type="Pfam" id="PF00586"/>
    </source>
</evidence>
<keyword evidence="2 9" id="KW-0808">Transferase</keyword>
<comment type="subunit">
    <text evidence="9">Homodimer.</text>
</comment>
<dbReference type="HAMAP" id="MF_00625">
    <property type="entry name" value="SelD"/>
    <property type="match status" value="1"/>
</dbReference>
<evidence type="ECO:0000313" key="13">
    <source>
        <dbReference type="Proteomes" id="UP000650511"/>
    </source>
</evidence>
<dbReference type="EMBL" id="BMHA01000010">
    <property type="protein sequence ID" value="GGI08002.1"/>
    <property type="molecule type" value="Genomic_DNA"/>
</dbReference>
<feature type="binding site" description="in other chain" evidence="9">
    <location>
        <begin position="55"/>
        <end position="57"/>
    </location>
    <ligand>
        <name>ATP</name>
        <dbReference type="ChEBI" id="CHEBI:30616"/>
        <note>ligand shared between dimeric partners</note>
    </ligand>
</feature>
<dbReference type="SUPFAM" id="SSF55326">
    <property type="entry name" value="PurM N-terminal domain-like"/>
    <property type="match status" value="1"/>
</dbReference>
<dbReference type="InterPro" id="IPR036676">
    <property type="entry name" value="PurM-like_C_sf"/>
</dbReference>
<dbReference type="Gene3D" id="3.90.650.10">
    <property type="entry name" value="PurM-like C-terminal domain"/>
    <property type="match status" value="1"/>
</dbReference>
<comment type="cofactor">
    <cofactor evidence="9">
        <name>Mg(2+)</name>
        <dbReference type="ChEBI" id="CHEBI:18420"/>
    </cofactor>
    <text evidence="9">Binds 1 Mg(2+) ion per monomer.</text>
</comment>
<dbReference type="CDD" id="cd02195">
    <property type="entry name" value="SelD"/>
    <property type="match status" value="1"/>
</dbReference>
<keyword evidence="3 9" id="KW-0479">Metal-binding</keyword>
<sequence length="365" mass="36944">MVTDAASCAPGGPVRLTAYSHGAGCACKLSPTELGQVMAGLTPARSPDLIVGREHGDDALVWRRPDGRALVATIDVFTPIVDDAATWGRIAAVNAGSDVFAMGGRPLFGLAFAAWPRERLPLTLLTEVLEAGQAAANDGGWVVAGGHTIDGAEPLYGQAVVGELDPERMLRNTQGRPGDTLVLTKPLGTGLVTTAVKRRPPEAHGPGGELAGAYAAAVAEMTRSNGDAAQAALACGTRAGTDVTGFGLLNHLREVLLASGVAARLDAAAVPRLPGVADLLARGEVPGGTQRNLAHVRDHLELAAGVDEGQLVVLADAQTSGGLLLAVPARAAAVDLVAQLTDGGHTAAVIGELTDGPSATIQIVA</sequence>
<keyword evidence="8 9" id="KW-0711">Selenium</keyword>
<dbReference type="NCBIfam" id="TIGR00476">
    <property type="entry name" value="selD"/>
    <property type="match status" value="1"/>
</dbReference>
<dbReference type="RefSeq" id="WP_130648967.1">
    <property type="nucleotide sequence ID" value="NZ_BMHA01000010.1"/>
</dbReference>
<dbReference type="EC" id="2.7.9.3" evidence="9"/>